<dbReference type="InterPro" id="IPR029787">
    <property type="entry name" value="Nucleotide_cyclase"/>
</dbReference>
<name>A0A9D2MFP0_9FIRM</name>
<organism evidence="2 3">
    <name type="scientific">Candidatus Faecalibacterium faecipullorum</name>
    <dbReference type="NCBI Taxonomy" id="2838578"/>
    <lineage>
        <taxon>Bacteria</taxon>
        <taxon>Bacillati</taxon>
        <taxon>Bacillota</taxon>
        <taxon>Clostridia</taxon>
        <taxon>Eubacteriales</taxon>
        <taxon>Oscillospiraceae</taxon>
        <taxon>Faecalibacterium</taxon>
    </lineage>
</organism>
<evidence type="ECO:0000313" key="3">
    <source>
        <dbReference type="Proteomes" id="UP000824211"/>
    </source>
</evidence>
<proteinExistence type="predicted"/>
<feature type="transmembrane region" description="Helical" evidence="1">
    <location>
        <begin position="348"/>
        <end position="369"/>
    </location>
</feature>
<dbReference type="Proteomes" id="UP000824211">
    <property type="component" value="Unassembled WGS sequence"/>
</dbReference>
<comment type="caution">
    <text evidence="2">The sequence shown here is derived from an EMBL/GenBank/DDBJ whole genome shotgun (WGS) entry which is preliminary data.</text>
</comment>
<keyword evidence="1" id="KW-1133">Transmembrane helix</keyword>
<evidence type="ECO:0000313" key="2">
    <source>
        <dbReference type="EMBL" id="HJB59109.1"/>
    </source>
</evidence>
<gene>
    <name evidence="2" type="ORF">H9771_05570</name>
</gene>
<dbReference type="Gene3D" id="3.30.70.1230">
    <property type="entry name" value="Nucleotide cyclase"/>
    <property type="match status" value="1"/>
</dbReference>
<keyword evidence="1" id="KW-0472">Membrane</keyword>
<dbReference type="SUPFAM" id="SSF69304">
    <property type="entry name" value="Tricorn protease N-terminal domain"/>
    <property type="match status" value="1"/>
</dbReference>
<feature type="transmembrane region" description="Helical" evidence="1">
    <location>
        <begin position="315"/>
        <end position="336"/>
    </location>
</feature>
<protein>
    <recommendedName>
        <fullName evidence="4">HAMP domain-containing protein</fullName>
    </recommendedName>
</protein>
<dbReference type="EMBL" id="DWXX01000096">
    <property type="protein sequence ID" value="HJB59109.1"/>
    <property type="molecule type" value="Genomic_DNA"/>
</dbReference>
<accession>A0A9D2MFP0</accession>
<feature type="transmembrane region" description="Helical" evidence="1">
    <location>
        <begin position="511"/>
        <end position="529"/>
    </location>
</feature>
<evidence type="ECO:0000256" key="1">
    <source>
        <dbReference type="SAM" id="Phobius"/>
    </source>
</evidence>
<reference evidence="2" key="1">
    <citation type="journal article" date="2021" name="PeerJ">
        <title>Extensive microbial diversity within the chicken gut microbiome revealed by metagenomics and culture.</title>
        <authorList>
            <person name="Gilroy R."/>
            <person name="Ravi A."/>
            <person name="Getino M."/>
            <person name="Pursley I."/>
            <person name="Horton D.L."/>
            <person name="Alikhan N.F."/>
            <person name="Baker D."/>
            <person name="Gharbi K."/>
            <person name="Hall N."/>
            <person name="Watson M."/>
            <person name="Adriaenssens E.M."/>
            <person name="Foster-Nyarko E."/>
            <person name="Jarju S."/>
            <person name="Secka A."/>
            <person name="Antonio M."/>
            <person name="Oren A."/>
            <person name="Chaudhuri R.R."/>
            <person name="La Ragione R."/>
            <person name="Hildebrand F."/>
            <person name="Pallen M.J."/>
        </authorList>
    </citation>
    <scope>NUCLEOTIDE SEQUENCE</scope>
    <source>
        <strain evidence="2">ChiHjej9B8-13557</strain>
    </source>
</reference>
<sequence>MSVGRRIILFLSLLVLAVCSASMLAGPAVWEYASVLRYGWGRQPYEAAAVGTDGLAAAAGWDGGALRLRLFDLEGRAVGSWAVDLPQEAGGTIASLYPCRENLVYLGVYSPDATTLSVYRLTRAGGAELLLEQECRGASAAARRDGTRLSVFSQDGNTASFVVLSDGYATGYTCPVADGGLVELGSQPLGGARTAAVLPDGSLVLGGPGALTVDGQQNPGVTASQLPARLTRRGVGLYYIDGADLGVYYSDLTNAHVRRVLSLQEAAAGHRVSSVSLTADGRALLLLDGHTLLLAGEEGSTLLEELLYPTAAHCALMLALLVLAAAAAAALVWYLLCGRRRCWAPMALQWGCLLAALALAGALGLRYGVELPAQSRQAEEERFRVVDGVLQAAQADRGYQPLTGLDSLSAAGTLADEQLPGTLSAALGGIYGGAYRDVTVTAAYLQDGLWRLPDGSLAALDSAFDPALAEAAAAGPARSQSGDVFRCCFRQGDWALTVALRQDAAPDAFAAGWWLLAVAALAIVILLAVGRDVRRLTAATAGLLNGEGRLRLATGDELAGMATTLSSTADALDAQSRARDDLERAYRRFVPEQLLTLLGKQSIQQVDKSTFVSRRMAVMQVHFAFPEPLYTQQANSRLLFDSVNQVIERTSNLATRNGGTVFHFSYDGYDVVMENDSRKVISTAVAIQQEVLAFNEGRVREGMPTVRFHIALDVGDVLLGVVGDSARMEPTTISTSFSVVRELVGLSGRLEARILCTESVIDGAGEYGSRYLGKCWLDDEAIRVYEIFDGDDYSVRKSKSQTVGRFSQGVYALYSGETAQAKRIFLELVHNDPADGGARYYLYLADRMERDPELVCGLNPRRAEQRRN</sequence>
<reference evidence="2" key="2">
    <citation type="submission" date="2021-04" db="EMBL/GenBank/DDBJ databases">
        <authorList>
            <person name="Gilroy R."/>
        </authorList>
    </citation>
    <scope>NUCLEOTIDE SEQUENCE</scope>
    <source>
        <strain evidence="2">ChiHjej9B8-13557</strain>
    </source>
</reference>
<dbReference type="AlphaFoldDB" id="A0A9D2MFP0"/>
<keyword evidence="1" id="KW-0812">Transmembrane</keyword>
<dbReference type="SUPFAM" id="SSF55073">
    <property type="entry name" value="Nucleotide cyclase"/>
    <property type="match status" value="1"/>
</dbReference>
<evidence type="ECO:0008006" key="4">
    <source>
        <dbReference type="Google" id="ProtNLM"/>
    </source>
</evidence>